<keyword evidence="2" id="KW-1185">Reference proteome</keyword>
<dbReference type="Proteomes" id="UP000275368">
    <property type="component" value="Chromosome"/>
</dbReference>
<dbReference type="InterPro" id="IPR036650">
    <property type="entry name" value="CAT_RNA-bd_dom_sf"/>
</dbReference>
<evidence type="ECO:0000313" key="2">
    <source>
        <dbReference type="Proteomes" id="UP000275368"/>
    </source>
</evidence>
<proteinExistence type="predicted"/>
<name>A0A3G9J141_9BACL</name>
<evidence type="ECO:0000313" key="1">
    <source>
        <dbReference type="EMBL" id="BBH24890.1"/>
    </source>
</evidence>
<dbReference type="GO" id="GO:0006355">
    <property type="term" value="P:regulation of DNA-templated transcription"/>
    <property type="evidence" value="ECO:0007669"/>
    <property type="project" value="InterPro"/>
</dbReference>
<dbReference type="PANTHER" id="PTHR30185">
    <property type="entry name" value="CRYPTIC BETA-GLUCOSIDE BGL OPERON ANTITERMINATOR"/>
    <property type="match status" value="1"/>
</dbReference>
<dbReference type="AlphaFoldDB" id="A0A3G9J141"/>
<dbReference type="InterPro" id="IPR011608">
    <property type="entry name" value="PRD"/>
</dbReference>
<dbReference type="Gene3D" id="1.10.1790.10">
    <property type="entry name" value="PRD domain"/>
    <property type="match status" value="2"/>
</dbReference>
<gene>
    <name evidence="1" type="primary">licT</name>
    <name evidence="1" type="ORF">Back11_62350</name>
</gene>
<dbReference type="InterPro" id="IPR004341">
    <property type="entry name" value="CAT_RNA-bd_dom"/>
</dbReference>
<dbReference type="Gene3D" id="2.30.24.10">
    <property type="entry name" value="CAT RNA-binding domain"/>
    <property type="match status" value="1"/>
</dbReference>
<dbReference type="KEGG" id="pbk:Back11_62350"/>
<dbReference type="PROSITE" id="PS51372">
    <property type="entry name" value="PRD_2"/>
    <property type="match status" value="2"/>
</dbReference>
<dbReference type="PANTHER" id="PTHR30185:SF16">
    <property type="entry name" value="PROTEIN GLCT"/>
    <property type="match status" value="1"/>
</dbReference>
<dbReference type="Pfam" id="PF03123">
    <property type="entry name" value="CAT_RBD"/>
    <property type="match status" value="1"/>
</dbReference>
<dbReference type="SUPFAM" id="SSF63520">
    <property type="entry name" value="PTS-regulatory domain, PRD"/>
    <property type="match status" value="2"/>
</dbReference>
<dbReference type="SUPFAM" id="SSF50151">
    <property type="entry name" value="SacY-like RNA-binding domain"/>
    <property type="match status" value="1"/>
</dbReference>
<dbReference type="Pfam" id="PF00874">
    <property type="entry name" value="PRD"/>
    <property type="match status" value="2"/>
</dbReference>
<dbReference type="EMBL" id="AP019308">
    <property type="protein sequence ID" value="BBH24890.1"/>
    <property type="molecule type" value="Genomic_DNA"/>
</dbReference>
<dbReference type="InterPro" id="IPR036634">
    <property type="entry name" value="PRD_sf"/>
</dbReference>
<dbReference type="OrthoDB" id="9813552at2"/>
<organism evidence="1 2">
    <name type="scientific">Paenibacillus baekrokdamisoli</name>
    <dbReference type="NCBI Taxonomy" id="1712516"/>
    <lineage>
        <taxon>Bacteria</taxon>
        <taxon>Bacillati</taxon>
        <taxon>Bacillota</taxon>
        <taxon>Bacilli</taxon>
        <taxon>Bacillales</taxon>
        <taxon>Paenibacillaceae</taxon>
        <taxon>Paenibacillus</taxon>
    </lineage>
</organism>
<reference evidence="1 2" key="1">
    <citation type="submission" date="2018-11" db="EMBL/GenBank/DDBJ databases">
        <title>Complete genome sequence of Paenibacillus baekrokdamisoli strain KCTC 33723.</title>
        <authorList>
            <person name="Kang S.W."/>
            <person name="Lee K.C."/>
            <person name="Kim K.K."/>
            <person name="Kim J.S."/>
            <person name="Kim D.S."/>
            <person name="Ko S.H."/>
            <person name="Yang S.H."/>
            <person name="Lee J.S."/>
        </authorList>
    </citation>
    <scope>NUCLEOTIDE SEQUENCE [LARGE SCALE GENOMIC DNA]</scope>
    <source>
        <strain evidence="1 2">KCTC 33723</strain>
    </source>
</reference>
<protein>
    <submittedName>
        <fullName evidence="1">Transcription antiterminator LicT</fullName>
    </submittedName>
</protein>
<dbReference type="GO" id="GO:0003723">
    <property type="term" value="F:RNA binding"/>
    <property type="evidence" value="ECO:0007669"/>
    <property type="project" value="InterPro"/>
</dbReference>
<dbReference type="SMART" id="SM01061">
    <property type="entry name" value="CAT_RBD"/>
    <property type="match status" value="1"/>
</dbReference>
<dbReference type="RefSeq" id="WP_125665394.1">
    <property type="nucleotide sequence ID" value="NZ_AP019308.1"/>
</dbReference>
<sequence length="290" mass="33040">MVNKDETLRIDRVIGNNVVLVQNLQSGKEFVLMGKGIAFAGKSGDTISGSDRRIEKRFRIDDQAEMVQYHLLLEDMDPEVIRISEQIIQMISDTFGSPPGNKIYLALPSHIQFVVYRLRNGMDIVNPFLYETKMWFKVEYDIAKKAADLISDTFGVQVPDDEAGFLAYHVHSAVHNVPVGQLVKFTNLINELVENIEKSGEIQIPRESLNYVRLITDLRNTVDRVVEGKTTANPLLNELTVHIPKELRMANELADLMQAHLGMNVSKEEIGYLAINLYRLFQTFELERPH</sequence>
<dbReference type="InterPro" id="IPR050661">
    <property type="entry name" value="BglG_antiterminators"/>
</dbReference>
<accession>A0A3G9J141</accession>